<dbReference type="Proteomes" id="UP001603857">
    <property type="component" value="Unassembled WGS sequence"/>
</dbReference>
<proteinExistence type="predicted"/>
<evidence type="ECO:0000313" key="2">
    <source>
        <dbReference type="Proteomes" id="UP001603857"/>
    </source>
</evidence>
<comment type="caution">
    <text evidence="1">The sequence shown here is derived from an EMBL/GenBank/DDBJ whole genome shotgun (WGS) entry which is preliminary data.</text>
</comment>
<name>A0ABD1LEB6_9FABA</name>
<dbReference type="EMBL" id="JBGMDY010000009">
    <property type="protein sequence ID" value="KAL2321864.1"/>
    <property type="molecule type" value="Genomic_DNA"/>
</dbReference>
<organism evidence="1 2">
    <name type="scientific">Flemingia macrophylla</name>
    <dbReference type="NCBI Taxonomy" id="520843"/>
    <lineage>
        <taxon>Eukaryota</taxon>
        <taxon>Viridiplantae</taxon>
        <taxon>Streptophyta</taxon>
        <taxon>Embryophyta</taxon>
        <taxon>Tracheophyta</taxon>
        <taxon>Spermatophyta</taxon>
        <taxon>Magnoliopsida</taxon>
        <taxon>eudicotyledons</taxon>
        <taxon>Gunneridae</taxon>
        <taxon>Pentapetalae</taxon>
        <taxon>rosids</taxon>
        <taxon>fabids</taxon>
        <taxon>Fabales</taxon>
        <taxon>Fabaceae</taxon>
        <taxon>Papilionoideae</taxon>
        <taxon>50 kb inversion clade</taxon>
        <taxon>NPAAA clade</taxon>
        <taxon>indigoferoid/millettioid clade</taxon>
        <taxon>Phaseoleae</taxon>
        <taxon>Flemingia</taxon>
    </lineage>
</organism>
<keyword evidence="2" id="KW-1185">Reference proteome</keyword>
<evidence type="ECO:0000313" key="1">
    <source>
        <dbReference type="EMBL" id="KAL2321864.1"/>
    </source>
</evidence>
<reference evidence="1 2" key="1">
    <citation type="submission" date="2024-08" db="EMBL/GenBank/DDBJ databases">
        <title>Insights into the chromosomal genome structure of Flemingia macrophylla.</title>
        <authorList>
            <person name="Ding Y."/>
            <person name="Zhao Y."/>
            <person name="Bi W."/>
            <person name="Wu M."/>
            <person name="Zhao G."/>
            <person name="Gong Y."/>
            <person name="Li W."/>
            <person name="Zhang P."/>
        </authorList>
    </citation>
    <scope>NUCLEOTIDE SEQUENCE [LARGE SCALE GENOMIC DNA]</scope>
    <source>
        <strain evidence="1">DYQJB</strain>
        <tissue evidence="1">Leaf</tissue>
    </source>
</reference>
<gene>
    <name evidence="1" type="ORF">Fmac_026243</name>
</gene>
<dbReference type="AlphaFoldDB" id="A0ABD1LEB6"/>
<protein>
    <submittedName>
        <fullName evidence="1">Uncharacterized protein</fullName>
    </submittedName>
</protein>
<sequence length="68" mass="7679">MYPESKLVTLTNPPNMLPHTLTKSTHHIDEFLVGCPVDKLSSATILRLQYLHPLTTTLKKHIPSPFSQ</sequence>
<accession>A0ABD1LEB6</accession>